<dbReference type="Pfam" id="PF17966">
    <property type="entry name" value="Muc_B2"/>
    <property type="match status" value="3"/>
</dbReference>
<keyword evidence="2" id="KW-0964">Secreted</keyword>
<dbReference type="PROSITE" id="PS50847">
    <property type="entry name" value="GRAM_POS_ANCHORING"/>
    <property type="match status" value="1"/>
</dbReference>
<dbReference type="Pfam" id="PF04650">
    <property type="entry name" value="YSIRK_signal"/>
    <property type="match status" value="1"/>
</dbReference>
<gene>
    <name evidence="8" type="ORF">F1C02_07870</name>
</gene>
<dbReference type="NCBIfam" id="TIGR01168">
    <property type="entry name" value="YSIRK_signal"/>
    <property type="match status" value="1"/>
</dbReference>
<feature type="compositionally biased region" description="Basic and acidic residues" evidence="5">
    <location>
        <begin position="1001"/>
        <end position="1010"/>
    </location>
</feature>
<feature type="domain" description="Gram-positive cocci surface proteins LPxTG" evidence="7">
    <location>
        <begin position="1318"/>
        <end position="1352"/>
    </location>
</feature>
<evidence type="ECO:0000313" key="9">
    <source>
        <dbReference type="Proteomes" id="UP000322051"/>
    </source>
</evidence>
<dbReference type="NCBIfam" id="TIGR01167">
    <property type="entry name" value="LPXTG_anchor"/>
    <property type="match status" value="1"/>
</dbReference>
<evidence type="ECO:0000313" key="8">
    <source>
        <dbReference type="EMBL" id="KAA8797168.1"/>
    </source>
</evidence>
<evidence type="ECO:0000256" key="2">
    <source>
        <dbReference type="ARBA" id="ARBA00022525"/>
    </source>
</evidence>
<evidence type="ECO:0000256" key="3">
    <source>
        <dbReference type="ARBA" id="ARBA00022729"/>
    </source>
</evidence>
<dbReference type="Proteomes" id="UP000322051">
    <property type="component" value="Unassembled WGS sequence"/>
</dbReference>
<keyword evidence="6" id="KW-0472">Membrane</keyword>
<evidence type="ECO:0000259" key="7">
    <source>
        <dbReference type="PROSITE" id="PS50847"/>
    </source>
</evidence>
<feature type="region of interest" description="Disordered" evidence="5">
    <location>
        <begin position="992"/>
        <end position="1020"/>
    </location>
</feature>
<feature type="region of interest" description="Disordered" evidence="5">
    <location>
        <begin position="1175"/>
        <end position="1202"/>
    </location>
</feature>
<feature type="compositionally biased region" description="Polar residues" evidence="5">
    <location>
        <begin position="54"/>
        <end position="92"/>
    </location>
</feature>
<accession>A0AB73BNJ4</accession>
<feature type="transmembrane region" description="Helical" evidence="6">
    <location>
        <begin position="1327"/>
        <end position="1345"/>
    </location>
</feature>
<name>A0AB73BNJ4_9LACO</name>
<dbReference type="EMBL" id="VUAO01000020">
    <property type="protein sequence ID" value="KAA8797168.1"/>
    <property type="molecule type" value="Genomic_DNA"/>
</dbReference>
<dbReference type="InterPro" id="IPR041495">
    <property type="entry name" value="Mub_B2"/>
</dbReference>
<dbReference type="RefSeq" id="WP_150352928.1">
    <property type="nucleotide sequence ID" value="NZ_VUAM01000015.1"/>
</dbReference>
<keyword evidence="6" id="KW-1133">Transmembrane helix</keyword>
<keyword evidence="3" id="KW-0732">Signal</keyword>
<keyword evidence="6" id="KW-0812">Transmembrane</keyword>
<reference evidence="8 9" key="1">
    <citation type="submission" date="2019-09" db="EMBL/GenBank/DDBJ databases">
        <title>Comparative analysis of L. crispatus genomes revealed niche specific adaptation to different host and body sites.</title>
        <authorList>
            <person name="Pan M."/>
            <person name="Hidalgo-Cantabrana C."/>
            <person name="Barrangou R."/>
        </authorList>
    </citation>
    <scope>NUCLEOTIDE SEQUENCE [LARGE SCALE GENOMIC DNA]</scope>
    <source>
        <strain evidence="8 9">NCK973</strain>
    </source>
</reference>
<evidence type="ECO:0000256" key="1">
    <source>
        <dbReference type="ARBA" id="ARBA00022512"/>
    </source>
</evidence>
<organism evidence="8 9">
    <name type="scientific">Lactobacillus crispatus</name>
    <dbReference type="NCBI Taxonomy" id="47770"/>
    <lineage>
        <taxon>Bacteria</taxon>
        <taxon>Bacillati</taxon>
        <taxon>Bacillota</taxon>
        <taxon>Bacilli</taxon>
        <taxon>Lactobacillales</taxon>
        <taxon>Lactobacillaceae</taxon>
        <taxon>Lactobacillus</taxon>
    </lineage>
</organism>
<dbReference type="InterPro" id="IPR005877">
    <property type="entry name" value="YSIRK_signal_dom"/>
</dbReference>
<feature type="compositionally biased region" description="Polar residues" evidence="5">
    <location>
        <begin position="171"/>
        <end position="181"/>
    </location>
</feature>
<comment type="caution">
    <text evidence="8">The sequence shown here is derived from an EMBL/GenBank/DDBJ whole genome shotgun (WGS) entry which is preliminary data.</text>
</comment>
<keyword evidence="1" id="KW-0134">Cell wall</keyword>
<evidence type="ECO:0000256" key="5">
    <source>
        <dbReference type="SAM" id="MobiDB-lite"/>
    </source>
</evidence>
<keyword evidence="4" id="KW-0572">Peptidoglycan-anchor</keyword>
<sequence>MQKRKSFFNNEMEQRFSLRKYTIGLCSVCLGFVVIGMGSQTVKADTVNDVEKSSAVQENKAQDTDSANTDALAESKTNTSDSVVAKSNTTPTETKENEAGSVAATAPKTADSNNSASVNTLDQSKSENSSAVAPTSEKTQLQTSQDSSIKSKENSLNNKSNAMKAVFKLTNLNKENNSSDPNSKDAEVKPKESSNLDTNEQKENDVSAASASTVLSKQPANADTQPAATTSGVQPFMNLAVASYNNELAPKRETVDSQWTIHYVNQADHKQELKDPTVITMQYTRTNTPQSDGKIQYGDWSYVPDSFKQTGTPITVKDSNNPVKQDNVDKNGENFDVFTITAMYPTVAGYGFYNGINGTRLRDNLRNNERQADAMSKDFYAEYDVAKPTRETVVNQWKIHYVNSADHNKELKAPTVITMQYTRTNTLQSDGTIQHGDWAYVPGSFRQTGTPVTVDGSNNPVKEDNVDNNGKNEDVFTITAWYPAIAGYTTHGNITHVNLHTHLLNYDSNGSIQAPTITDEFNVEYATVSGERSVAVKFVDDQSYDFNTSDHKKQVGQAITLTGHDGDTVNLNLTVPDKYQLADGQQLPTTYTFTKGSGDLTIHLVHKVVQREATVNVKLAMLTGVDIQGVDWMRGTVTQERWGQLGEKFSTVGPGSFFEVLPSVEVGTLTGHVNYDVVDNSVVSLGDNWTTLNLGGRTYQLPNGTDVVNGVLFDSDDSSLGKPLREYYLKHYSIVNPGHSVDPDYATRPWYGYLSVNETNDSNNPLAQEYSTGFQGGLAGNEPNALAKANGDQAATAVETTNKTIDVSALTTELFSEQDGQLQATLPVPVYGVYIPYVEKTATRTINVTMPDGKTTTVEQTATLAKQVDLGKDAHPAWTTGEWSSYEVPIIPGYTASQSNVAKETVTGTTEDQTVNITYTANPQTSTVVYQSEDGTSVHTTTVNGHTGQTVKVSNEVPVGWHVVNGTVPSEITFGPNGTPQTVVTIAHSHATVTPDAPKTTGDKLPDNPDKNYPTGVSHDDLNKTITGTIKVTMPDGQIKTVVKAAHLTRTADVDEVTGEVTYSDWTTGYWSDYTAPSVPGYTANYPYIAGQLVTGETEDQTIEITYTANDGTQTIVYQDEDGSEIGKQVISGKTDEKVKVTPDVPDGYVLKGEVPSEVTIKPDDTPITVTVEHGKSHVTPDKPVNKGDLIPDTKDKHYPEGLTHNDLNKTVTREITITDPTGKKTTTTQTVTFTRGATVDEVTNEVTYDDWSENGKHTFDKVDVPNVPGYTASGEVPSKKVSKQFGTIAKTTIPEKPIDSRTVDNHVSAKTTTKRELPQTGTTANTGIWTGLVSIITSLGLLGANKKRKKN</sequence>
<dbReference type="Pfam" id="PF00746">
    <property type="entry name" value="Gram_pos_anchor"/>
    <property type="match status" value="1"/>
</dbReference>
<evidence type="ECO:0000256" key="4">
    <source>
        <dbReference type="ARBA" id="ARBA00023088"/>
    </source>
</evidence>
<feature type="region of interest" description="Disordered" evidence="5">
    <location>
        <begin position="171"/>
        <end position="230"/>
    </location>
</feature>
<proteinExistence type="predicted"/>
<feature type="compositionally biased region" description="Basic and acidic residues" evidence="5">
    <location>
        <begin position="1175"/>
        <end position="1200"/>
    </location>
</feature>
<feature type="compositionally biased region" description="Polar residues" evidence="5">
    <location>
        <begin position="207"/>
        <end position="230"/>
    </location>
</feature>
<dbReference type="Gene3D" id="2.60.40.4300">
    <property type="match status" value="3"/>
</dbReference>
<protein>
    <submittedName>
        <fullName evidence="8">YSIRK-type signal peptide-containing protein</fullName>
    </submittedName>
</protein>
<dbReference type="Gene3D" id="3.10.20.320">
    <property type="entry name" value="Putative peptidoglycan bound protein (lpxtg motif)"/>
    <property type="match status" value="2"/>
</dbReference>
<evidence type="ECO:0000256" key="6">
    <source>
        <dbReference type="SAM" id="Phobius"/>
    </source>
</evidence>
<feature type="region of interest" description="Disordered" evidence="5">
    <location>
        <begin position="54"/>
        <end position="157"/>
    </location>
</feature>
<feature type="compositionally biased region" description="Basic and acidic residues" evidence="5">
    <location>
        <begin position="182"/>
        <end position="205"/>
    </location>
</feature>
<dbReference type="InterPro" id="IPR019931">
    <property type="entry name" value="LPXTG_anchor"/>
</dbReference>
<feature type="compositionally biased region" description="Polar residues" evidence="5">
    <location>
        <begin position="110"/>
        <end position="146"/>
    </location>
</feature>